<keyword evidence="3" id="KW-1185">Reference proteome</keyword>
<dbReference type="Proteomes" id="UP000030746">
    <property type="component" value="Unassembled WGS sequence"/>
</dbReference>
<dbReference type="RefSeq" id="XP_009044864.1">
    <property type="nucleotide sequence ID" value="XM_009046616.1"/>
</dbReference>
<evidence type="ECO:0000313" key="3">
    <source>
        <dbReference type="Proteomes" id="UP000030746"/>
    </source>
</evidence>
<accession>V4AJT7</accession>
<reference evidence="2 3" key="1">
    <citation type="journal article" date="2013" name="Nature">
        <title>Insights into bilaterian evolution from three spiralian genomes.</title>
        <authorList>
            <person name="Simakov O."/>
            <person name="Marletaz F."/>
            <person name="Cho S.J."/>
            <person name="Edsinger-Gonzales E."/>
            <person name="Havlak P."/>
            <person name="Hellsten U."/>
            <person name="Kuo D.H."/>
            <person name="Larsson T."/>
            <person name="Lv J."/>
            <person name="Arendt D."/>
            <person name="Savage R."/>
            <person name="Osoegawa K."/>
            <person name="de Jong P."/>
            <person name="Grimwood J."/>
            <person name="Chapman J.A."/>
            <person name="Shapiro H."/>
            <person name="Aerts A."/>
            <person name="Otillar R.P."/>
            <person name="Terry A.Y."/>
            <person name="Boore J.L."/>
            <person name="Grigoriev I.V."/>
            <person name="Lindberg D.R."/>
            <person name="Seaver E.C."/>
            <person name="Weisblat D.A."/>
            <person name="Putnam N.H."/>
            <person name="Rokhsar D.S."/>
        </authorList>
    </citation>
    <scope>NUCLEOTIDE SEQUENCE [LARGE SCALE GENOMIC DNA]</scope>
</reference>
<dbReference type="KEGG" id="lgi:LOTGIDRAFT_239720"/>
<dbReference type="CTD" id="20251143"/>
<gene>
    <name evidence="2" type="ORF">LOTGIDRAFT_239720</name>
</gene>
<evidence type="ECO:0000256" key="1">
    <source>
        <dbReference type="SAM" id="MobiDB-lite"/>
    </source>
</evidence>
<dbReference type="GeneID" id="20251143"/>
<proteinExistence type="predicted"/>
<sequence length="101" mass="11562">MAIDKKLTMYKLRHSLIVNMKLTLVVLIAVLVTADAWWFGKRDLKSSPLRAAIRALCTEFADSTSTEPIYENVRDLCQLLADRRPGGEPPSERRLDTEFPW</sequence>
<name>V4AJT7_LOTGI</name>
<dbReference type="AlphaFoldDB" id="V4AJT7"/>
<dbReference type="HOGENOM" id="CLU_2294805_0_0_1"/>
<organism evidence="2 3">
    <name type="scientific">Lottia gigantea</name>
    <name type="common">Giant owl limpet</name>
    <dbReference type="NCBI Taxonomy" id="225164"/>
    <lineage>
        <taxon>Eukaryota</taxon>
        <taxon>Metazoa</taxon>
        <taxon>Spiralia</taxon>
        <taxon>Lophotrochozoa</taxon>
        <taxon>Mollusca</taxon>
        <taxon>Gastropoda</taxon>
        <taxon>Patellogastropoda</taxon>
        <taxon>Lottioidea</taxon>
        <taxon>Lottiidae</taxon>
        <taxon>Lottia</taxon>
    </lineage>
</organism>
<dbReference type="EMBL" id="KB199731">
    <property type="protein sequence ID" value="ESP04449.1"/>
    <property type="molecule type" value="Genomic_DNA"/>
</dbReference>
<feature type="region of interest" description="Disordered" evidence="1">
    <location>
        <begin position="82"/>
        <end position="101"/>
    </location>
</feature>
<evidence type="ECO:0000313" key="2">
    <source>
        <dbReference type="EMBL" id="ESP04449.1"/>
    </source>
</evidence>
<protein>
    <submittedName>
        <fullName evidence="2">Uncharacterized protein</fullName>
    </submittedName>
</protein>